<dbReference type="InterPro" id="IPR050742">
    <property type="entry name" value="Helicase_Restrict-Modif_Enz"/>
</dbReference>
<evidence type="ECO:0000259" key="2">
    <source>
        <dbReference type="PROSITE" id="PS51194"/>
    </source>
</evidence>
<dbReference type="PROSITE" id="PS51194">
    <property type="entry name" value="HELICASE_CTER"/>
    <property type="match status" value="1"/>
</dbReference>
<dbReference type="InterPro" id="IPR014001">
    <property type="entry name" value="Helicase_ATP-bd"/>
</dbReference>
<dbReference type="Pfam" id="PF04851">
    <property type="entry name" value="ResIII"/>
    <property type="match status" value="1"/>
</dbReference>
<dbReference type="SUPFAM" id="SSF52540">
    <property type="entry name" value="P-loop containing nucleoside triphosphate hydrolases"/>
    <property type="match status" value="1"/>
</dbReference>
<name>A0ABV1WQH2_9ACTN</name>
<keyword evidence="3" id="KW-0547">Nucleotide-binding</keyword>
<dbReference type="CDD" id="cd17926">
    <property type="entry name" value="DEXHc_RE"/>
    <property type="match status" value="1"/>
</dbReference>
<gene>
    <name evidence="3" type="ORF">ABT404_06490</name>
</gene>
<dbReference type="CDD" id="cd18785">
    <property type="entry name" value="SF2_C"/>
    <property type="match status" value="1"/>
</dbReference>
<dbReference type="SMART" id="SM00487">
    <property type="entry name" value="DEXDc"/>
    <property type="match status" value="1"/>
</dbReference>
<dbReference type="InterPro" id="IPR001650">
    <property type="entry name" value="Helicase_C-like"/>
</dbReference>
<evidence type="ECO:0000313" key="3">
    <source>
        <dbReference type="EMBL" id="MER7179118.1"/>
    </source>
</evidence>
<keyword evidence="3" id="KW-0378">Hydrolase</keyword>
<protein>
    <submittedName>
        <fullName evidence="3">DEAD/DEAH box helicase family protein</fullName>
    </submittedName>
</protein>
<keyword evidence="3" id="KW-0067">ATP-binding</keyword>
<dbReference type="PANTHER" id="PTHR47396">
    <property type="entry name" value="TYPE I RESTRICTION ENZYME ECOKI R PROTEIN"/>
    <property type="match status" value="1"/>
</dbReference>
<dbReference type="PROSITE" id="PS51192">
    <property type="entry name" value="HELICASE_ATP_BIND_1"/>
    <property type="match status" value="1"/>
</dbReference>
<dbReference type="PANTHER" id="PTHR47396:SF1">
    <property type="entry name" value="ATP-DEPENDENT HELICASE IRC3-RELATED"/>
    <property type="match status" value="1"/>
</dbReference>
<proteinExistence type="predicted"/>
<dbReference type="Pfam" id="PF00271">
    <property type="entry name" value="Helicase_C"/>
    <property type="match status" value="1"/>
</dbReference>
<dbReference type="Proteomes" id="UP001474181">
    <property type="component" value="Unassembled WGS sequence"/>
</dbReference>
<keyword evidence="3" id="KW-0347">Helicase</keyword>
<reference evidence="3 4" key="1">
    <citation type="submission" date="2024-06" db="EMBL/GenBank/DDBJ databases">
        <title>The Natural Products Discovery Center: Release of the First 8490 Sequenced Strains for Exploring Actinobacteria Biosynthetic Diversity.</title>
        <authorList>
            <person name="Kalkreuter E."/>
            <person name="Kautsar S.A."/>
            <person name="Yang D."/>
            <person name="Bader C.D."/>
            <person name="Teijaro C.N."/>
            <person name="Fluegel L."/>
            <person name="Davis C.M."/>
            <person name="Simpson J.R."/>
            <person name="Lauterbach L."/>
            <person name="Steele A.D."/>
            <person name="Gui C."/>
            <person name="Meng S."/>
            <person name="Li G."/>
            <person name="Viehrig K."/>
            <person name="Ye F."/>
            <person name="Su P."/>
            <person name="Kiefer A.F."/>
            <person name="Nichols A."/>
            <person name="Cepeda A.J."/>
            <person name="Yan W."/>
            <person name="Fan B."/>
            <person name="Jiang Y."/>
            <person name="Adhikari A."/>
            <person name="Zheng C.-J."/>
            <person name="Schuster L."/>
            <person name="Cowan T.M."/>
            <person name="Smanski M.J."/>
            <person name="Chevrette M.G."/>
            <person name="De Carvalho L.P.S."/>
            <person name="Shen B."/>
        </authorList>
    </citation>
    <scope>NUCLEOTIDE SEQUENCE [LARGE SCALE GENOMIC DNA]</scope>
    <source>
        <strain evidence="3 4">NPDC000234</strain>
    </source>
</reference>
<dbReference type="GO" id="GO:0004386">
    <property type="term" value="F:helicase activity"/>
    <property type="evidence" value="ECO:0007669"/>
    <property type="project" value="UniProtKB-KW"/>
</dbReference>
<dbReference type="EMBL" id="JBEPEK010000030">
    <property type="protein sequence ID" value="MER7179118.1"/>
    <property type="molecule type" value="Genomic_DNA"/>
</dbReference>
<keyword evidence="4" id="KW-1185">Reference proteome</keyword>
<accession>A0ABV1WQH2</accession>
<organism evidence="3 4">
    <name type="scientific">Streptomyces hyaluromycini</name>
    <dbReference type="NCBI Taxonomy" id="1377993"/>
    <lineage>
        <taxon>Bacteria</taxon>
        <taxon>Bacillati</taxon>
        <taxon>Actinomycetota</taxon>
        <taxon>Actinomycetes</taxon>
        <taxon>Kitasatosporales</taxon>
        <taxon>Streptomycetaceae</taxon>
        <taxon>Streptomyces</taxon>
    </lineage>
</organism>
<dbReference type="InterPro" id="IPR006935">
    <property type="entry name" value="Helicase/UvrB_N"/>
</dbReference>
<evidence type="ECO:0000313" key="4">
    <source>
        <dbReference type="Proteomes" id="UP001474181"/>
    </source>
</evidence>
<feature type="domain" description="Helicase ATP-binding" evidence="1">
    <location>
        <begin position="118"/>
        <end position="289"/>
    </location>
</feature>
<evidence type="ECO:0000259" key="1">
    <source>
        <dbReference type="PROSITE" id="PS51192"/>
    </source>
</evidence>
<comment type="caution">
    <text evidence="3">The sequence shown here is derived from an EMBL/GenBank/DDBJ whole genome shotgun (WGS) entry which is preliminary data.</text>
</comment>
<dbReference type="RefSeq" id="WP_350778039.1">
    <property type="nucleotide sequence ID" value="NZ_JBEPEK010000030.1"/>
</dbReference>
<dbReference type="SMART" id="SM00490">
    <property type="entry name" value="HELICc"/>
    <property type="match status" value="1"/>
</dbReference>
<dbReference type="Gene3D" id="3.40.50.300">
    <property type="entry name" value="P-loop containing nucleotide triphosphate hydrolases"/>
    <property type="match status" value="2"/>
</dbReference>
<dbReference type="InterPro" id="IPR027417">
    <property type="entry name" value="P-loop_NTPase"/>
</dbReference>
<feature type="domain" description="Helicase C-terminal" evidence="2">
    <location>
        <begin position="320"/>
        <end position="494"/>
    </location>
</feature>
<sequence length="1056" mass="116176">MVGLQTPQLWAVPQHWEGNTVRQLLVPAGALKVSESGEGRCVHNAFGRWEVGDAGATVLSARLPENGEGAVGWCGPQQLLAPQAVLESYAGAVELHAAVREGGLRPPQAGALHAVIGYWYSTLPEPGLVVMPTGTGKTETMLAVLVACRPERLLVLVPSIALRDQIAAKFESLGILQRKDVVSPDALRPCVGRVTRRFTEAGEAKAFAAACNVVVTTPHVLHHCTPEARQALLSEFSHLIVDEAHHAPASTWTSVIRQFEDRRVLLFTATPFREDGRKIPGRTIFRYPLRQAQKEGYFTPVDYRAVLSLENTDRAIAELAVQRLRDDLAAGYDHLLMARVNTVRRAREICELYREAAPDLNPVALYDGLAPAARSAALAGMRSRGCRIVVCVNMLGEGFDMPELKVAAVHDVRKSLSPMIQFIGRFTRGASAAAARIGTASVFVARDPAAALSPLRDLLKEDADWNVLLHDITERSTAHSEELSEFDSSFTNVPDGIAVSVLEPKMSAVLHRAPSGVWDPHAAVARYGEDRVLGQSVATGADHRVAWFVVEHRTLVDWGAPQFLEQTLYELIVMYFDDQRRLLYVYGSHKRGDYAELAKAVLGEASRPVKGMDTFRVFAGLERVVATNIGLLDSRDHFNRFSLLVGSDVFEALDAAARRNRSQTHIIASGLDDGTKVTICAALSGRFWSPRTAPSLLAWMQWCDEQGAKILDSGVDLEHVLAGFIIPVEQTERPPFVLLGLEWPWQWRAGLGEGPPFTYSGRSHPVTDIGFRVDGFSPDGPIRFSLVSPSWEISYSAGFTDQGLVYSPVGDDALVTYQRTALPAADWINRNKPYLYFAGDRILTPDDRLHAPRTDLPPFDLSLLAPLEWDGVDIQAESMEAERLPHTVQHYMYRHLSEQQHFDVLLDDDGPNEIADLVGITADDTDITVTLVHCKYSSEPFPGHRVADLYEVCGQASRGAKWREYGVEALLRTLYSRAVKWAARSPGKSPYLIGSIDELYRIRERAPQLRPHINTVIAQPGLSAAVCSAEQQHLLAGACSYARALTKGSFTVYCSP</sequence>